<dbReference type="PANTHER" id="PTHR30255">
    <property type="entry name" value="SINGLE-STRANDED-DNA-SPECIFIC EXONUCLEASE RECJ"/>
    <property type="match status" value="1"/>
</dbReference>
<dbReference type="SUPFAM" id="SSF64182">
    <property type="entry name" value="DHH phosphoesterases"/>
    <property type="match status" value="1"/>
</dbReference>
<dbReference type="PANTHER" id="PTHR30255:SF2">
    <property type="entry name" value="SINGLE-STRANDED-DNA-SPECIFIC EXONUCLEASE RECJ"/>
    <property type="match status" value="1"/>
</dbReference>
<dbReference type="InterPro" id="IPR004610">
    <property type="entry name" value="RecJ"/>
</dbReference>
<evidence type="ECO:0000313" key="9">
    <source>
        <dbReference type="EMBL" id="EFV02503.1"/>
    </source>
</evidence>
<dbReference type="OrthoDB" id="9809852at2"/>
<proteinExistence type="inferred from homology"/>
<sequence length="691" mass="75235">MMETVWKLRQPQSSESEAQIEEIAEICNVPKAVARIALSRGCEDAEAAMAYLEPNPEDFHDPWMLPDMRLAVTRLLQAKALKQKVCVYGDYDVDGTTAVSMLLKYLGEMGLDVCFKIPNRLTEGYGMNAPAVRTLAADGVKLIVTVDNGIAAKDEILLANALGIDVIVTDHHECQGDLPEALAVIDAKRPDSAYPFSELCGAGIALKLIQALQMAEGTDADLREYIECAAMATVADIVPLQDENRLIVRLGLTSMNEDCQNPGIKALKIVSDIEMVTAGNVGYVLAPKINAAGRLGVADRVVDLYTGTDAAAITAAASFLKDENEKRQAIEKDIYDQAYAAVQSKKLDQNVFILTAGEGWHSGVIGIVASRLQETWYHPVIVVGIDDDGMARGSCRSVEGINVFEALSSCASLFETYGGHAMAAGFSIRKENIAELTKRLAAWATDNGAAAHLKKTIYYDGDLTSRDLDWALMDGLATCEPYGVANPGPVFQFAATAPSDVRAMGKDGAHLSFRLGNTRCIAFGAGDQAAAAVRGTLRFLAAPKINHFRGKDNIELVVRDLKPDPLYDNRQCWHWLHILTKGPKAAAAALPIRQMDEEALLPGREALVAVYSLLKHQAGRPVAFDVLMDEVAEINSFQLLLALEAFREIGIIQYRLKKGVIFSKICKTEQKKDIKKAPLVIKLKKYLLKKD</sequence>
<dbReference type="InterPro" id="IPR051673">
    <property type="entry name" value="SSDNA_exonuclease_RecJ"/>
</dbReference>
<evidence type="ECO:0000259" key="8">
    <source>
        <dbReference type="Pfam" id="PF17768"/>
    </source>
</evidence>
<evidence type="ECO:0000259" key="7">
    <source>
        <dbReference type="Pfam" id="PF02272"/>
    </source>
</evidence>
<dbReference type="AlphaFoldDB" id="E6MEH8"/>
<protein>
    <recommendedName>
        <fullName evidence="2">Single-stranded-DNA-specific exonuclease RecJ</fullName>
    </recommendedName>
</protein>
<dbReference type="EMBL" id="AEQN01000007">
    <property type="protein sequence ID" value="EFV02503.1"/>
    <property type="molecule type" value="Genomic_DNA"/>
</dbReference>
<keyword evidence="4 9" id="KW-0378">Hydrolase</keyword>
<dbReference type="eggNOG" id="COG0608">
    <property type="taxonomic scope" value="Bacteria"/>
</dbReference>
<comment type="similarity">
    <text evidence="1">Belongs to the RecJ family.</text>
</comment>
<dbReference type="Pfam" id="PF02272">
    <property type="entry name" value="DHHA1"/>
    <property type="match status" value="1"/>
</dbReference>
<keyword evidence="5 9" id="KW-0269">Exonuclease</keyword>
<dbReference type="Proteomes" id="UP000004754">
    <property type="component" value="Unassembled WGS sequence"/>
</dbReference>
<dbReference type="STRING" id="887929.HMP0721_0411"/>
<dbReference type="GO" id="GO:0006310">
    <property type="term" value="P:DNA recombination"/>
    <property type="evidence" value="ECO:0007669"/>
    <property type="project" value="InterPro"/>
</dbReference>
<evidence type="ECO:0000256" key="1">
    <source>
        <dbReference type="ARBA" id="ARBA00005915"/>
    </source>
</evidence>
<feature type="domain" description="DHHA1" evidence="7">
    <location>
        <begin position="349"/>
        <end position="444"/>
    </location>
</feature>
<reference evidence="9 10" key="1">
    <citation type="submission" date="2010-12" db="EMBL/GenBank/DDBJ databases">
        <authorList>
            <person name="Muzny D."/>
            <person name="Qin X."/>
            <person name="Deng J."/>
            <person name="Jiang H."/>
            <person name="Liu Y."/>
            <person name="Qu J."/>
            <person name="Song X.-Z."/>
            <person name="Zhang L."/>
            <person name="Thornton R."/>
            <person name="Coyle M."/>
            <person name="Francisco L."/>
            <person name="Jackson L."/>
            <person name="Javaid M."/>
            <person name="Korchina V."/>
            <person name="Kovar C."/>
            <person name="Mata R."/>
            <person name="Mathew T."/>
            <person name="Ngo R."/>
            <person name="Nguyen L."/>
            <person name="Nguyen N."/>
            <person name="Okwuonu G."/>
            <person name="Ongeri F."/>
            <person name="Pham C."/>
            <person name="Simmons D."/>
            <person name="Wilczek-Boney K."/>
            <person name="Hale W."/>
            <person name="Jakkamsetti A."/>
            <person name="Pham P."/>
            <person name="Ruth R."/>
            <person name="San Lucas F."/>
            <person name="Warren J."/>
            <person name="Zhang J."/>
            <person name="Zhao Z."/>
            <person name="Zhou C."/>
            <person name="Zhu D."/>
            <person name="Lee S."/>
            <person name="Bess C."/>
            <person name="Blankenburg K."/>
            <person name="Forbes L."/>
            <person name="Fu Q."/>
            <person name="Gubbala S."/>
            <person name="Hirani K."/>
            <person name="Jayaseelan J.C."/>
            <person name="Lara F."/>
            <person name="Munidasa M."/>
            <person name="Palculict T."/>
            <person name="Patil S."/>
            <person name="Pu L.-L."/>
            <person name="Saada N."/>
            <person name="Tang L."/>
            <person name="Weissenberger G."/>
            <person name="Zhu Y."/>
            <person name="Hemphill L."/>
            <person name="Shang Y."/>
            <person name="Youmans B."/>
            <person name="Ayvaz T."/>
            <person name="Ross M."/>
            <person name="Santibanez J."/>
            <person name="Aqrawi P."/>
            <person name="Gross S."/>
            <person name="Joshi V."/>
            <person name="Fowler G."/>
            <person name="Nazareth L."/>
            <person name="Reid J."/>
            <person name="Worley K."/>
            <person name="Petrosino J."/>
            <person name="Highlander S."/>
            <person name="Gibbs R."/>
        </authorList>
    </citation>
    <scope>NUCLEOTIDE SEQUENCE [LARGE SCALE GENOMIC DNA]</scope>
    <source>
        <strain evidence="9 10">ATCC 23263</strain>
    </source>
</reference>
<dbReference type="InterPro" id="IPR001667">
    <property type="entry name" value="DDH_dom"/>
</dbReference>
<feature type="domain" description="RecJ OB" evidence="8">
    <location>
        <begin position="459"/>
        <end position="560"/>
    </location>
</feature>
<keyword evidence="10" id="KW-1185">Reference proteome</keyword>
<dbReference type="Gene3D" id="3.10.310.30">
    <property type="match status" value="1"/>
</dbReference>
<dbReference type="Pfam" id="PF01368">
    <property type="entry name" value="DHH"/>
    <property type="match status" value="1"/>
</dbReference>
<keyword evidence="3" id="KW-0540">Nuclease</keyword>
<dbReference type="Pfam" id="PF17768">
    <property type="entry name" value="RecJ_OB"/>
    <property type="match status" value="1"/>
</dbReference>
<dbReference type="InterPro" id="IPR003156">
    <property type="entry name" value="DHHA1_dom"/>
</dbReference>
<organism evidence="9 10">
    <name type="scientific">Pseudoramibacter alactolyticus ATCC 23263</name>
    <dbReference type="NCBI Taxonomy" id="887929"/>
    <lineage>
        <taxon>Bacteria</taxon>
        <taxon>Bacillati</taxon>
        <taxon>Bacillota</taxon>
        <taxon>Clostridia</taxon>
        <taxon>Eubacteriales</taxon>
        <taxon>Eubacteriaceae</taxon>
        <taxon>Pseudoramibacter</taxon>
    </lineage>
</organism>
<dbReference type="RefSeq" id="WP_006597830.1">
    <property type="nucleotide sequence ID" value="NZ_GL622359.1"/>
</dbReference>
<dbReference type="GO" id="GO:0008409">
    <property type="term" value="F:5'-3' exonuclease activity"/>
    <property type="evidence" value="ECO:0007669"/>
    <property type="project" value="InterPro"/>
</dbReference>
<accession>E6MEH8</accession>
<dbReference type="InterPro" id="IPR038763">
    <property type="entry name" value="DHH_sf"/>
</dbReference>
<dbReference type="HOGENOM" id="CLU_009736_3_3_9"/>
<dbReference type="InterPro" id="IPR041122">
    <property type="entry name" value="RecJ_OB"/>
</dbReference>
<dbReference type="GO" id="GO:0006281">
    <property type="term" value="P:DNA repair"/>
    <property type="evidence" value="ECO:0007669"/>
    <property type="project" value="InterPro"/>
</dbReference>
<comment type="caution">
    <text evidence="9">The sequence shown here is derived from an EMBL/GenBank/DDBJ whole genome shotgun (WGS) entry which is preliminary data.</text>
</comment>
<dbReference type="GO" id="GO:0003676">
    <property type="term" value="F:nucleic acid binding"/>
    <property type="evidence" value="ECO:0007669"/>
    <property type="project" value="InterPro"/>
</dbReference>
<evidence type="ECO:0000256" key="3">
    <source>
        <dbReference type="ARBA" id="ARBA00022722"/>
    </source>
</evidence>
<evidence type="ECO:0000259" key="6">
    <source>
        <dbReference type="Pfam" id="PF01368"/>
    </source>
</evidence>
<gene>
    <name evidence="9" type="primary">recJ</name>
    <name evidence="9" type="ORF">HMP0721_0411</name>
</gene>
<evidence type="ECO:0000256" key="2">
    <source>
        <dbReference type="ARBA" id="ARBA00019841"/>
    </source>
</evidence>
<dbReference type="NCBIfam" id="TIGR00644">
    <property type="entry name" value="recJ"/>
    <property type="match status" value="1"/>
</dbReference>
<evidence type="ECO:0000256" key="4">
    <source>
        <dbReference type="ARBA" id="ARBA00022801"/>
    </source>
</evidence>
<name>E6MEH8_9FIRM</name>
<dbReference type="Gene3D" id="3.90.1640.30">
    <property type="match status" value="1"/>
</dbReference>
<evidence type="ECO:0000313" key="10">
    <source>
        <dbReference type="Proteomes" id="UP000004754"/>
    </source>
</evidence>
<feature type="domain" description="DDH" evidence="6">
    <location>
        <begin position="84"/>
        <end position="233"/>
    </location>
</feature>
<evidence type="ECO:0000256" key="5">
    <source>
        <dbReference type="ARBA" id="ARBA00022839"/>
    </source>
</evidence>